<evidence type="ECO:0000256" key="2">
    <source>
        <dbReference type="SAM" id="SignalP"/>
    </source>
</evidence>
<dbReference type="GeneID" id="85329408"/>
<evidence type="ECO:0000313" key="4">
    <source>
        <dbReference type="Proteomes" id="UP001172101"/>
    </source>
</evidence>
<dbReference type="EMBL" id="JAUIRO010000008">
    <property type="protein sequence ID" value="KAK0703120.1"/>
    <property type="molecule type" value="Genomic_DNA"/>
</dbReference>
<proteinExistence type="predicted"/>
<name>A0AA39ZT22_9PEZI</name>
<feature type="chain" id="PRO_5041367861" evidence="2">
    <location>
        <begin position="21"/>
        <end position="835"/>
    </location>
</feature>
<feature type="region of interest" description="Disordered" evidence="1">
    <location>
        <begin position="737"/>
        <end position="761"/>
    </location>
</feature>
<evidence type="ECO:0000313" key="3">
    <source>
        <dbReference type="EMBL" id="KAK0703120.1"/>
    </source>
</evidence>
<comment type="caution">
    <text evidence="3">The sequence shown here is derived from an EMBL/GenBank/DDBJ whole genome shotgun (WGS) entry which is preliminary data.</text>
</comment>
<keyword evidence="4" id="KW-1185">Reference proteome</keyword>
<reference evidence="3" key="1">
    <citation type="submission" date="2023-06" db="EMBL/GenBank/DDBJ databases">
        <title>Genome-scale phylogeny and comparative genomics of the fungal order Sordariales.</title>
        <authorList>
            <consortium name="Lawrence Berkeley National Laboratory"/>
            <person name="Hensen N."/>
            <person name="Bonometti L."/>
            <person name="Westerberg I."/>
            <person name="Brannstrom I.O."/>
            <person name="Guillou S."/>
            <person name="Cros-Aarteil S."/>
            <person name="Calhoun S."/>
            <person name="Haridas S."/>
            <person name="Kuo A."/>
            <person name="Mondo S."/>
            <person name="Pangilinan J."/>
            <person name="Riley R."/>
            <person name="LaButti K."/>
            <person name="Andreopoulos B."/>
            <person name="Lipzen A."/>
            <person name="Chen C."/>
            <person name="Yanf M."/>
            <person name="Daum C."/>
            <person name="Ng V."/>
            <person name="Clum A."/>
            <person name="Steindorff A."/>
            <person name="Ohm R."/>
            <person name="Martin F."/>
            <person name="Silar P."/>
            <person name="Natvig D."/>
            <person name="Lalanne C."/>
            <person name="Gautier V."/>
            <person name="Ament-velasquez S.L."/>
            <person name="Kruys A."/>
            <person name="Hutchinson M.I."/>
            <person name="Powell A.J."/>
            <person name="Barry K."/>
            <person name="Miller A.N."/>
            <person name="Grigoriev I.V."/>
            <person name="Debuchy R."/>
            <person name="Gladieux P."/>
            <person name="Thoren M.H."/>
            <person name="Johannesson H."/>
        </authorList>
    </citation>
    <scope>NUCLEOTIDE SEQUENCE</scope>
    <source>
        <strain evidence="3">SMH2392-1A</strain>
    </source>
</reference>
<keyword evidence="2" id="KW-0732">Signal</keyword>
<sequence length="835" mass="92203">MRSWMLLAACAPACVAGAFSDFLISQLDNLTVVQSTNSTFWRKVHDQSMCVPSLTEDRVGAIMVLVTEALATDSVAVISPPLAVPAPPLLLLLFSRRGRGADAPGPPPSVPPAGPLLPSSPQVEFPTLFEFLGLDARRKPISPPNACASPHHPYHEEAVKAIRDAALARLQEARSAAGRPGAASWATGERAVLVNSVAGILLDDAARNEYIVVFMPVLARKNLDAIFVAVVIVFLPKPPQYDAIPSPFFDTLHQVLVQHASIPTASMFYVNVTLGIGDDPKSIMFGRLPSHIFWTSQWAGNNTKVLSPVAMELTIHCATLKECLDRLHRNALTFHSLNLGDEVLSSRWLRAGWEYVREVISCFKLMPYTYGYDCRDVNGTTTPASYQECCRTALGHLALPARTFLALDWCEKTEGRLRDLLVNLDTIHSTILAINPLAETLLSLGNPFPRDLERWADDKAKKKFASETRDANRMINIPRGLLHIDQTALLPLTERLGEAYRVLHEQTLPALRQLDRHIADMVAYPIPSIAVDRAGRVVVVGRPPFDQVWVTETARVDGRRRRSVYYLPSNPRIFELLENMEHDLLMIGRHTHPTLLAVAEMGRQDHDLPLSRFDFGEGPEIETGSPPPSQEKVDKWYEEMGDKVTRVFNGKKMIMNQMRAKVRENYENRPVIRELRFLRDYFEAAVWTSAFQAVSDASITSHSMKRAKQALTVFQLTPQHGGISAWHGRTVSSSLSLSSSSSSSSPSSSSSSSSPSSSSLRIQDLGLGPTASSTLILCMDRGSILCDLSHAIFSMSRINVLSISESAEVEAEAEQTVGRAASQRNRLGRKSEIKR</sequence>
<organism evidence="3 4">
    <name type="scientific">Lasiosphaeria miniovina</name>
    <dbReference type="NCBI Taxonomy" id="1954250"/>
    <lineage>
        <taxon>Eukaryota</taxon>
        <taxon>Fungi</taxon>
        <taxon>Dikarya</taxon>
        <taxon>Ascomycota</taxon>
        <taxon>Pezizomycotina</taxon>
        <taxon>Sordariomycetes</taxon>
        <taxon>Sordariomycetidae</taxon>
        <taxon>Sordariales</taxon>
        <taxon>Lasiosphaeriaceae</taxon>
        <taxon>Lasiosphaeria</taxon>
    </lineage>
</organism>
<accession>A0AA39ZT22</accession>
<feature type="region of interest" description="Disordered" evidence="1">
    <location>
        <begin position="812"/>
        <end position="835"/>
    </location>
</feature>
<gene>
    <name evidence="3" type="ORF">B0T26DRAFT_756684</name>
</gene>
<evidence type="ECO:0000256" key="1">
    <source>
        <dbReference type="SAM" id="MobiDB-lite"/>
    </source>
</evidence>
<dbReference type="Proteomes" id="UP001172101">
    <property type="component" value="Unassembled WGS sequence"/>
</dbReference>
<feature type="signal peptide" evidence="2">
    <location>
        <begin position="1"/>
        <end position="20"/>
    </location>
</feature>
<dbReference type="AlphaFoldDB" id="A0AA39ZT22"/>
<protein>
    <submittedName>
        <fullName evidence="3">Uncharacterized protein</fullName>
    </submittedName>
</protein>
<dbReference type="RefSeq" id="XP_060289979.1">
    <property type="nucleotide sequence ID" value="XM_060446138.1"/>
</dbReference>
<feature type="compositionally biased region" description="Low complexity" evidence="1">
    <location>
        <begin position="737"/>
        <end position="760"/>
    </location>
</feature>